<evidence type="ECO:0008006" key="5">
    <source>
        <dbReference type="Google" id="ProtNLM"/>
    </source>
</evidence>
<sequence length="191" mass="22072">MPKGKFLDETERRLILELKDVGQSNRAIAKRIGRGETVVRNFLKKGENYGIRKKNKGNSKITNRERNRIIQLGEAGELDSSGIKKELGLSITTRRVSQILRGSGHMVYTKKAKKPNLTPRHVQARLDFARNHMSWKREWNNVIFSDEKKFNLDGPDCCAYYWHDLRKDPQVKLSRNFGGGSLMVWAAFSRR</sequence>
<dbReference type="InterPro" id="IPR002492">
    <property type="entry name" value="Transposase_Tc1-like"/>
</dbReference>
<evidence type="ECO:0000313" key="3">
    <source>
        <dbReference type="EMBL" id="KRF97427.1"/>
    </source>
</evidence>
<dbReference type="SMR" id="A0A0Q9WPX8"/>
<dbReference type="GO" id="GO:0003677">
    <property type="term" value="F:DNA binding"/>
    <property type="evidence" value="ECO:0007669"/>
    <property type="project" value="InterPro"/>
</dbReference>
<dbReference type="InParanoid" id="A0A0Q9WPX8"/>
<evidence type="ECO:0000259" key="2">
    <source>
        <dbReference type="Pfam" id="PF13936"/>
    </source>
</evidence>
<dbReference type="Pfam" id="PF13936">
    <property type="entry name" value="HTH_38"/>
    <property type="match status" value="1"/>
</dbReference>
<organism evidence="3 4">
    <name type="scientific">Drosophila willistoni</name>
    <name type="common">Fruit fly</name>
    <dbReference type="NCBI Taxonomy" id="7260"/>
    <lineage>
        <taxon>Eukaryota</taxon>
        <taxon>Metazoa</taxon>
        <taxon>Ecdysozoa</taxon>
        <taxon>Arthropoda</taxon>
        <taxon>Hexapoda</taxon>
        <taxon>Insecta</taxon>
        <taxon>Pterygota</taxon>
        <taxon>Neoptera</taxon>
        <taxon>Endopterygota</taxon>
        <taxon>Diptera</taxon>
        <taxon>Brachycera</taxon>
        <taxon>Muscomorpha</taxon>
        <taxon>Ephydroidea</taxon>
        <taxon>Drosophilidae</taxon>
        <taxon>Drosophila</taxon>
        <taxon>Sophophora</taxon>
    </lineage>
</organism>
<feature type="domain" description="Transposase IS30-like HTH" evidence="2">
    <location>
        <begin position="3"/>
        <end position="44"/>
    </location>
</feature>
<dbReference type="InterPro" id="IPR036397">
    <property type="entry name" value="RNaseH_sf"/>
</dbReference>
<dbReference type="EMBL" id="CH963183">
    <property type="protein sequence ID" value="KRF97427.1"/>
    <property type="molecule type" value="Genomic_DNA"/>
</dbReference>
<name>A0A0Q9WPX8_DROWI</name>
<proteinExistence type="predicted"/>
<dbReference type="InterPro" id="IPR025246">
    <property type="entry name" value="IS30-like_HTH"/>
</dbReference>
<dbReference type="InterPro" id="IPR052338">
    <property type="entry name" value="Transposase_5"/>
</dbReference>
<reference evidence="3 4" key="1">
    <citation type="journal article" date="2007" name="Nature">
        <title>Evolution of genes and genomes on the Drosophila phylogeny.</title>
        <authorList>
            <consortium name="Drosophila 12 Genomes Consortium"/>
            <person name="Clark A.G."/>
            <person name="Eisen M.B."/>
            <person name="Smith D.R."/>
            <person name="Bergman C.M."/>
            <person name="Oliver B."/>
            <person name="Markow T.A."/>
            <person name="Kaufman T.C."/>
            <person name="Kellis M."/>
            <person name="Gelbart W."/>
            <person name="Iyer V.N."/>
            <person name="Pollard D.A."/>
            <person name="Sackton T.B."/>
            <person name="Larracuente A.M."/>
            <person name="Singh N.D."/>
            <person name="Abad J.P."/>
            <person name="Abt D.N."/>
            <person name="Adryan B."/>
            <person name="Aguade M."/>
            <person name="Akashi H."/>
            <person name="Anderson W.W."/>
            <person name="Aquadro C.F."/>
            <person name="Ardell D.H."/>
            <person name="Arguello R."/>
            <person name="Artieri C.G."/>
            <person name="Barbash D.A."/>
            <person name="Barker D."/>
            <person name="Barsanti P."/>
            <person name="Batterham P."/>
            <person name="Batzoglou S."/>
            <person name="Begun D."/>
            <person name="Bhutkar A."/>
            <person name="Blanco E."/>
            <person name="Bosak S.A."/>
            <person name="Bradley R.K."/>
            <person name="Brand A.D."/>
            <person name="Brent M.R."/>
            <person name="Brooks A.N."/>
            <person name="Brown R.H."/>
            <person name="Butlin R.K."/>
            <person name="Caggese C."/>
            <person name="Calvi B.R."/>
            <person name="Bernardo de Carvalho A."/>
            <person name="Caspi A."/>
            <person name="Castrezana S."/>
            <person name="Celniker S.E."/>
            <person name="Chang J.L."/>
            <person name="Chapple C."/>
            <person name="Chatterji S."/>
            <person name="Chinwalla A."/>
            <person name="Civetta A."/>
            <person name="Clifton S.W."/>
            <person name="Comeron J.M."/>
            <person name="Costello J.C."/>
            <person name="Coyne J.A."/>
            <person name="Daub J."/>
            <person name="David R.G."/>
            <person name="Delcher A.L."/>
            <person name="Delehaunty K."/>
            <person name="Do C.B."/>
            <person name="Ebling H."/>
            <person name="Edwards K."/>
            <person name="Eickbush T."/>
            <person name="Evans J.D."/>
            <person name="Filipski A."/>
            <person name="Findeiss S."/>
            <person name="Freyhult E."/>
            <person name="Fulton L."/>
            <person name="Fulton R."/>
            <person name="Garcia A.C."/>
            <person name="Gardiner A."/>
            <person name="Garfield D.A."/>
            <person name="Garvin B.E."/>
            <person name="Gibson G."/>
            <person name="Gilbert D."/>
            <person name="Gnerre S."/>
            <person name="Godfrey J."/>
            <person name="Good R."/>
            <person name="Gotea V."/>
            <person name="Gravely B."/>
            <person name="Greenberg A.J."/>
            <person name="Griffiths-Jones S."/>
            <person name="Gross S."/>
            <person name="Guigo R."/>
            <person name="Gustafson E.A."/>
            <person name="Haerty W."/>
            <person name="Hahn M.W."/>
            <person name="Halligan D.L."/>
            <person name="Halpern A.L."/>
            <person name="Halter G.M."/>
            <person name="Han M.V."/>
            <person name="Heger A."/>
            <person name="Hillier L."/>
            <person name="Hinrichs A.S."/>
            <person name="Holmes I."/>
            <person name="Hoskins R.A."/>
            <person name="Hubisz M.J."/>
            <person name="Hultmark D."/>
            <person name="Huntley M.A."/>
            <person name="Jaffe D.B."/>
            <person name="Jagadeeshan S."/>
            <person name="Jeck W.R."/>
            <person name="Johnson J."/>
            <person name="Jones C.D."/>
            <person name="Jordan W.C."/>
            <person name="Karpen G.H."/>
            <person name="Kataoka E."/>
            <person name="Keightley P.D."/>
            <person name="Kheradpour P."/>
            <person name="Kirkness E.F."/>
            <person name="Koerich L.B."/>
            <person name="Kristiansen K."/>
            <person name="Kudrna D."/>
            <person name="Kulathinal R.J."/>
            <person name="Kumar S."/>
            <person name="Kwok R."/>
            <person name="Lander E."/>
            <person name="Langley C.H."/>
            <person name="Lapoint R."/>
            <person name="Lazzaro B.P."/>
            <person name="Lee S.J."/>
            <person name="Levesque L."/>
            <person name="Li R."/>
            <person name="Lin C.F."/>
            <person name="Lin M.F."/>
            <person name="Lindblad-Toh K."/>
            <person name="Llopart A."/>
            <person name="Long M."/>
            <person name="Low L."/>
            <person name="Lozovsky E."/>
            <person name="Lu J."/>
            <person name="Luo M."/>
            <person name="Machado C.A."/>
            <person name="Makalowski W."/>
            <person name="Marzo M."/>
            <person name="Matsuda M."/>
            <person name="Matzkin L."/>
            <person name="McAllister B."/>
            <person name="McBride C.S."/>
            <person name="McKernan B."/>
            <person name="McKernan K."/>
            <person name="Mendez-Lago M."/>
            <person name="Minx P."/>
            <person name="Mollenhauer M.U."/>
            <person name="Montooth K."/>
            <person name="Mount S.M."/>
            <person name="Mu X."/>
            <person name="Myers E."/>
            <person name="Negre B."/>
            <person name="Newfeld S."/>
            <person name="Nielsen R."/>
            <person name="Noor M.A."/>
            <person name="O'Grady P."/>
            <person name="Pachter L."/>
            <person name="Papaceit M."/>
            <person name="Parisi M.J."/>
            <person name="Parisi M."/>
            <person name="Parts L."/>
            <person name="Pedersen J.S."/>
            <person name="Pesole G."/>
            <person name="Phillippy A.M."/>
            <person name="Ponting C.P."/>
            <person name="Pop M."/>
            <person name="Porcelli D."/>
            <person name="Powell J.R."/>
            <person name="Prohaska S."/>
            <person name="Pruitt K."/>
            <person name="Puig M."/>
            <person name="Quesneville H."/>
            <person name="Ram K.R."/>
            <person name="Rand D."/>
            <person name="Rasmussen M.D."/>
            <person name="Reed L.K."/>
            <person name="Reenan R."/>
            <person name="Reily A."/>
            <person name="Remington K.A."/>
            <person name="Rieger T.T."/>
            <person name="Ritchie M.G."/>
            <person name="Robin C."/>
            <person name="Rogers Y.H."/>
            <person name="Rohde C."/>
            <person name="Rozas J."/>
            <person name="Rubenfield M.J."/>
            <person name="Ruiz A."/>
            <person name="Russo S."/>
            <person name="Salzberg S.L."/>
            <person name="Sanchez-Gracia A."/>
            <person name="Saranga D.J."/>
            <person name="Sato H."/>
            <person name="Schaeffer S.W."/>
            <person name="Schatz M.C."/>
            <person name="Schlenke T."/>
            <person name="Schwartz R."/>
            <person name="Segarra C."/>
            <person name="Singh R.S."/>
            <person name="Sirot L."/>
            <person name="Sirota M."/>
            <person name="Sisneros N.B."/>
            <person name="Smith C.D."/>
            <person name="Smith T.F."/>
            <person name="Spieth J."/>
            <person name="Stage D.E."/>
            <person name="Stark A."/>
            <person name="Stephan W."/>
            <person name="Strausberg R.L."/>
            <person name="Strempel S."/>
            <person name="Sturgill D."/>
            <person name="Sutton G."/>
            <person name="Sutton G.G."/>
            <person name="Tao W."/>
            <person name="Teichmann S."/>
            <person name="Tobari Y.N."/>
            <person name="Tomimura Y."/>
            <person name="Tsolas J.M."/>
            <person name="Valente V.L."/>
            <person name="Venter E."/>
            <person name="Venter J.C."/>
            <person name="Vicario S."/>
            <person name="Vieira F.G."/>
            <person name="Vilella A.J."/>
            <person name="Villasante A."/>
            <person name="Walenz B."/>
            <person name="Wang J."/>
            <person name="Wasserman M."/>
            <person name="Watts T."/>
            <person name="Wilson D."/>
            <person name="Wilson R.K."/>
            <person name="Wing R.A."/>
            <person name="Wolfner M.F."/>
            <person name="Wong A."/>
            <person name="Wong G.K."/>
            <person name="Wu C.I."/>
            <person name="Wu G."/>
            <person name="Yamamoto D."/>
            <person name="Yang H.P."/>
            <person name="Yang S.P."/>
            <person name="Yorke J.A."/>
            <person name="Yoshida K."/>
            <person name="Zdobnov E."/>
            <person name="Zhang P."/>
            <person name="Zhang Y."/>
            <person name="Zimin A.V."/>
            <person name="Baldwin J."/>
            <person name="Abdouelleil A."/>
            <person name="Abdulkadir J."/>
            <person name="Abebe A."/>
            <person name="Abera B."/>
            <person name="Abreu J."/>
            <person name="Acer S.C."/>
            <person name="Aftuck L."/>
            <person name="Alexander A."/>
            <person name="An P."/>
            <person name="Anderson E."/>
            <person name="Anderson S."/>
            <person name="Arachi H."/>
            <person name="Azer M."/>
            <person name="Bachantsang P."/>
            <person name="Barry A."/>
            <person name="Bayul T."/>
            <person name="Berlin A."/>
            <person name="Bessette D."/>
            <person name="Bloom T."/>
            <person name="Blye J."/>
            <person name="Boguslavskiy L."/>
            <person name="Bonnet C."/>
            <person name="Boukhgalter B."/>
            <person name="Bourzgui I."/>
            <person name="Brown A."/>
            <person name="Cahill P."/>
            <person name="Channer S."/>
            <person name="Cheshatsang Y."/>
            <person name="Chuda L."/>
            <person name="Citroen M."/>
            <person name="Collymore A."/>
            <person name="Cooke P."/>
            <person name="Costello M."/>
            <person name="D'Aco K."/>
            <person name="Daza R."/>
            <person name="De Haan G."/>
            <person name="DeGray S."/>
            <person name="DeMaso C."/>
            <person name="Dhargay N."/>
            <person name="Dooley K."/>
            <person name="Dooley E."/>
            <person name="Doricent M."/>
            <person name="Dorje P."/>
            <person name="Dorjee K."/>
            <person name="Dupes A."/>
            <person name="Elong R."/>
            <person name="Falk J."/>
            <person name="Farina A."/>
            <person name="Faro S."/>
            <person name="Ferguson D."/>
            <person name="Fisher S."/>
            <person name="Foley C.D."/>
            <person name="Franke A."/>
            <person name="Friedrich D."/>
            <person name="Gadbois L."/>
            <person name="Gearin G."/>
            <person name="Gearin C.R."/>
            <person name="Giannoukos G."/>
            <person name="Goode T."/>
            <person name="Graham J."/>
            <person name="Grandbois E."/>
            <person name="Grewal S."/>
            <person name="Gyaltsen K."/>
            <person name="Hafez N."/>
            <person name="Hagos B."/>
            <person name="Hall J."/>
            <person name="Henson C."/>
            <person name="Hollinger A."/>
            <person name="Honan T."/>
            <person name="Huard M.D."/>
            <person name="Hughes L."/>
            <person name="Hurhula B."/>
            <person name="Husby M.E."/>
            <person name="Kamat A."/>
            <person name="Kanga B."/>
            <person name="Kashin S."/>
            <person name="Khazanovich D."/>
            <person name="Kisner P."/>
            <person name="Lance K."/>
            <person name="Lara M."/>
            <person name="Lee W."/>
            <person name="Lennon N."/>
            <person name="Letendre F."/>
            <person name="LeVine R."/>
            <person name="Lipovsky A."/>
            <person name="Liu X."/>
            <person name="Liu J."/>
            <person name="Liu S."/>
            <person name="Lokyitsang T."/>
            <person name="Lokyitsang Y."/>
            <person name="Lubonja R."/>
            <person name="Lui A."/>
            <person name="MacDonald P."/>
            <person name="Magnisalis V."/>
            <person name="Maru K."/>
            <person name="Matthews C."/>
            <person name="McCusker W."/>
            <person name="McDonough S."/>
            <person name="Mehta T."/>
            <person name="Meldrim J."/>
            <person name="Meneus L."/>
            <person name="Mihai O."/>
            <person name="Mihalev A."/>
            <person name="Mihova T."/>
            <person name="Mittelman R."/>
            <person name="Mlenga V."/>
            <person name="Montmayeur A."/>
            <person name="Mulrain L."/>
            <person name="Navidi A."/>
            <person name="Naylor J."/>
            <person name="Negash T."/>
            <person name="Nguyen T."/>
            <person name="Nguyen N."/>
            <person name="Nicol R."/>
            <person name="Norbu C."/>
            <person name="Norbu N."/>
            <person name="Novod N."/>
            <person name="O'Neill B."/>
            <person name="Osman S."/>
            <person name="Markiewicz E."/>
            <person name="Oyono O.L."/>
            <person name="Patti C."/>
            <person name="Phunkhang P."/>
            <person name="Pierre F."/>
            <person name="Priest M."/>
            <person name="Raghuraman S."/>
            <person name="Rege F."/>
            <person name="Reyes R."/>
            <person name="Rise C."/>
            <person name="Rogov P."/>
            <person name="Ross K."/>
            <person name="Ryan E."/>
            <person name="Settipalli S."/>
            <person name="Shea T."/>
            <person name="Sherpa N."/>
            <person name="Shi L."/>
            <person name="Shih D."/>
            <person name="Sparrow T."/>
            <person name="Spaulding J."/>
            <person name="Stalker J."/>
            <person name="Stange-Thomann N."/>
            <person name="Stavropoulos S."/>
            <person name="Stone C."/>
            <person name="Strader C."/>
            <person name="Tesfaye S."/>
            <person name="Thomson T."/>
            <person name="Thoulutsang Y."/>
            <person name="Thoulutsang D."/>
            <person name="Topham K."/>
            <person name="Topping I."/>
            <person name="Tsamla T."/>
            <person name="Vassiliev H."/>
            <person name="Vo A."/>
            <person name="Wangchuk T."/>
            <person name="Wangdi T."/>
            <person name="Weiand M."/>
            <person name="Wilkinson J."/>
            <person name="Wilson A."/>
            <person name="Yadav S."/>
            <person name="Young G."/>
            <person name="Yu Q."/>
            <person name="Zembek L."/>
            <person name="Zhong D."/>
            <person name="Zimmer A."/>
            <person name="Zwirko Z."/>
            <person name="Jaffe D.B."/>
            <person name="Alvarez P."/>
            <person name="Brockman W."/>
            <person name="Butler J."/>
            <person name="Chin C."/>
            <person name="Gnerre S."/>
            <person name="Grabherr M."/>
            <person name="Kleber M."/>
            <person name="Mauceli E."/>
            <person name="MacCallum I."/>
        </authorList>
    </citation>
    <scope>NUCLEOTIDE SEQUENCE [LARGE SCALE GENOMIC DNA]</scope>
    <source>
        <strain evidence="4">Tucson 14030-0811.24</strain>
    </source>
</reference>
<dbReference type="PANTHER" id="PTHR23022:SF129">
    <property type="entry name" value="TRANSPOSABLE ELEMENT TC3 TRANSPOSASE"/>
    <property type="match status" value="1"/>
</dbReference>
<dbReference type="Proteomes" id="UP000007798">
    <property type="component" value="Unassembled WGS sequence"/>
</dbReference>
<dbReference type="Pfam" id="PF01498">
    <property type="entry name" value="HTH_Tnp_Tc3_2"/>
    <property type="match status" value="1"/>
</dbReference>
<keyword evidence="4" id="KW-1185">Reference proteome</keyword>
<feature type="domain" description="Transposase Tc1-like" evidence="1">
    <location>
        <begin position="84"/>
        <end position="133"/>
    </location>
</feature>
<evidence type="ECO:0000313" key="4">
    <source>
        <dbReference type="Proteomes" id="UP000007798"/>
    </source>
</evidence>
<accession>A0A0Q9WPX8</accession>
<feature type="non-terminal residue" evidence="3">
    <location>
        <position position="191"/>
    </location>
</feature>
<gene>
    <name evidence="3" type="primary">Dwil\GK27810</name>
    <name evidence="3" type="ORF">Dwil_GK27810</name>
</gene>
<dbReference type="GO" id="GO:0015074">
    <property type="term" value="P:DNA integration"/>
    <property type="evidence" value="ECO:0007669"/>
    <property type="project" value="InterPro"/>
</dbReference>
<dbReference type="PANTHER" id="PTHR23022">
    <property type="entry name" value="TRANSPOSABLE ELEMENT-RELATED"/>
    <property type="match status" value="1"/>
</dbReference>
<protein>
    <recommendedName>
        <fullName evidence="5">Transposase IS30-like HTH domain-containing protein</fullName>
    </recommendedName>
</protein>
<dbReference type="AlphaFoldDB" id="A0A0Q9WPX8"/>
<dbReference type="GO" id="GO:0006313">
    <property type="term" value="P:DNA transposition"/>
    <property type="evidence" value="ECO:0007669"/>
    <property type="project" value="InterPro"/>
</dbReference>
<evidence type="ECO:0000259" key="1">
    <source>
        <dbReference type="Pfam" id="PF01498"/>
    </source>
</evidence>
<dbReference type="STRING" id="7260.A0A0Q9WPX8"/>
<dbReference type="OrthoDB" id="8060176at2759"/>
<dbReference type="Gene3D" id="1.10.10.60">
    <property type="entry name" value="Homeodomain-like"/>
    <property type="match status" value="1"/>
</dbReference>
<dbReference type="Gene3D" id="3.30.420.10">
    <property type="entry name" value="Ribonuclease H-like superfamily/Ribonuclease H"/>
    <property type="match status" value="1"/>
</dbReference>